<gene>
    <name evidence="2" type="ORF">Fcan01_07126</name>
</gene>
<protein>
    <submittedName>
        <fullName evidence="2">Uncharacterized protein</fullName>
    </submittedName>
</protein>
<sequence length="834" mass="94120">MNLNGTTEKEVNNIGGAYLNSSGVAKKTSSGTSNQTRRVGKRRRFGIKQFSPTVRKSRPYFHPTSSSSSSSNNMNNEMKKQRTRKGGQSLNFDEGLQAESLRMEILNRLGKVDSLSCLPKALCGVASMNSQKNFHNTMDDNLINNYLKIVQTVVPKNDVTGNQKKKTKKKKKKTKVRDNDLDSSEESVESNASSAEELSQDDLEHMREKARVEKWMRDDEDDPEPNWWDILPPNRPYHPIDEIPPNHYSDSGSWSSFSPFRVSKGLTSFFGSILPSISWGLGNKPDVFSDDPFFQEFRGFKGRSIGDDDKRSFSWLFGKSGAVGQTGGDIPTSGGGGALDTIHHRRGPDKISKRRNYKGKSSKNKNNRARKGHSNEEADNPAEKFQLAIEIGKQMEDPNECNFVFTGCPFSYLEIIEIIESSKKSAAQEIGQDDKQLNYLEIFGLGNNSDLSNTHYFPTTSDRLEINLKIADKNVATLIPHSSNLRNPDDDFTLEISTAPSNTNNLQVESQPPTDAINHHHAPLPTMFRTDVLQGESVNSNVGGGGSEDDSVEHNLIRPQTTINPKITKRRKSKGPARINTRQQWGSKHGLKLAPLVKHSSSPTILRQSQQLHTHTKYKHIPLPTTINKPSHVINYHFHNTNTHPQVSHNPQQLSVHSYPPPATPLNIQQPHYYTQQPVHQSTLSSTTVAAQTTPSTSSSGFRNDLKSKRHKKRRRNKPKRKRKNPVSEERIIIRLPEPTQQPNNNYYNLYPLLNNPTYNSPPPQQQSQADQQYHHHHQNQHYSHHIPHRHSSPQPTYFAPQHPGYQSHQSSYPFYPHSPLMPPGIFSYVLGKK</sequence>
<feature type="compositionally biased region" description="Low complexity" evidence="1">
    <location>
        <begin position="739"/>
        <end position="759"/>
    </location>
</feature>
<dbReference type="AlphaFoldDB" id="A0A226ELQ4"/>
<feature type="region of interest" description="Disordered" evidence="1">
    <location>
        <begin position="19"/>
        <end position="91"/>
    </location>
</feature>
<feature type="region of interest" description="Disordered" evidence="1">
    <location>
        <begin position="158"/>
        <end position="203"/>
    </location>
</feature>
<dbReference type="EMBL" id="LNIX01000003">
    <property type="protein sequence ID" value="OXA58615.1"/>
    <property type="molecule type" value="Genomic_DNA"/>
</dbReference>
<proteinExistence type="predicted"/>
<dbReference type="OMA" id="GPARINT"/>
<feature type="compositionally biased region" description="Polar residues" evidence="1">
    <location>
        <begin position="19"/>
        <end position="37"/>
    </location>
</feature>
<feature type="compositionally biased region" description="Basic residues" evidence="1">
    <location>
        <begin position="343"/>
        <end position="372"/>
    </location>
</feature>
<reference evidence="2 3" key="1">
    <citation type="submission" date="2015-12" db="EMBL/GenBank/DDBJ databases">
        <title>The genome of Folsomia candida.</title>
        <authorList>
            <person name="Faddeeva A."/>
            <person name="Derks M.F."/>
            <person name="Anvar Y."/>
            <person name="Smit S."/>
            <person name="Van Straalen N."/>
            <person name="Roelofs D."/>
        </authorList>
    </citation>
    <scope>NUCLEOTIDE SEQUENCE [LARGE SCALE GENOMIC DNA]</scope>
    <source>
        <strain evidence="2 3">VU population</strain>
        <tissue evidence="2">Whole body</tissue>
    </source>
</reference>
<keyword evidence="3" id="KW-1185">Reference proteome</keyword>
<accession>A0A226ELQ4</accession>
<feature type="compositionally biased region" description="Basic residues" evidence="1">
    <location>
        <begin position="775"/>
        <end position="792"/>
    </location>
</feature>
<dbReference type="Proteomes" id="UP000198287">
    <property type="component" value="Unassembled WGS sequence"/>
</dbReference>
<feature type="region of interest" description="Disordered" evidence="1">
    <location>
        <begin position="641"/>
        <end position="812"/>
    </location>
</feature>
<feature type="compositionally biased region" description="Polar residues" evidence="1">
    <location>
        <begin position="666"/>
        <end position="702"/>
    </location>
</feature>
<feature type="compositionally biased region" description="Basic residues" evidence="1">
    <location>
        <begin position="163"/>
        <end position="175"/>
    </location>
</feature>
<evidence type="ECO:0000256" key="1">
    <source>
        <dbReference type="SAM" id="MobiDB-lite"/>
    </source>
</evidence>
<feature type="compositionally biased region" description="Polar residues" evidence="1">
    <location>
        <begin position="641"/>
        <end position="656"/>
    </location>
</feature>
<comment type="caution">
    <text evidence="2">The sequence shown here is derived from an EMBL/GenBank/DDBJ whole genome shotgun (WGS) entry which is preliminary data.</text>
</comment>
<feature type="compositionally biased region" description="Low complexity" evidence="1">
    <location>
        <begin position="65"/>
        <end position="76"/>
    </location>
</feature>
<organism evidence="2 3">
    <name type="scientific">Folsomia candida</name>
    <name type="common">Springtail</name>
    <dbReference type="NCBI Taxonomy" id="158441"/>
    <lineage>
        <taxon>Eukaryota</taxon>
        <taxon>Metazoa</taxon>
        <taxon>Ecdysozoa</taxon>
        <taxon>Arthropoda</taxon>
        <taxon>Hexapoda</taxon>
        <taxon>Collembola</taxon>
        <taxon>Entomobryomorpha</taxon>
        <taxon>Isotomoidea</taxon>
        <taxon>Isotomidae</taxon>
        <taxon>Proisotominae</taxon>
        <taxon>Folsomia</taxon>
    </lineage>
</organism>
<name>A0A226ELQ4_FOLCA</name>
<feature type="compositionally biased region" description="Basic residues" evidence="1">
    <location>
        <begin position="708"/>
        <end position="725"/>
    </location>
</feature>
<evidence type="ECO:0000313" key="3">
    <source>
        <dbReference type="Proteomes" id="UP000198287"/>
    </source>
</evidence>
<evidence type="ECO:0000313" key="2">
    <source>
        <dbReference type="EMBL" id="OXA58615.1"/>
    </source>
</evidence>
<feature type="region of interest" description="Disordered" evidence="1">
    <location>
        <begin position="325"/>
        <end position="383"/>
    </location>
</feature>